<gene>
    <name evidence="7" type="primary">LOC107225973</name>
</gene>
<dbReference type="CDD" id="cd05380">
    <property type="entry name" value="CAP_euk"/>
    <property type="match status" value="1"/>
</dbReference>
<dbReference type="RefSeq" id="XP_015522113.1">
    <property type="nucleotide sequence ID" value="XM_015666627.2"/>
</dbReference>
<dbReference type="SMART" id="SM00198">
    <property type="entry name" value="SCP"/>
    <property type="match status" value="1"/>
</dbReference>
<dbReference type="InterPro" id="IPR035940">
    <property type="entry name" value="CAP_sf"/>
</dbReference>
<keyword evidence="6" id="KW-1185">Reference proteome</keyword>
<dbReference type="PRINTS" id="PR00838">
    <property type="entry name" value="V5ALLERGEN"/>
</dbReference>
<dbReference type="KEGG" id="nlo:107225973"/>
<dbReference type="PANTHER" id="PTHR10334">
    <property type="entry name" value="CYSTEINE-RICH SECRETORY PROTEIN-RELATED"/>
    <property type="match status" value="1"/>
</dbReference>
<dbReference type="GeneID" id="107225973"/>
<evidence type="ECO:0000313" key="6">
    <source>
        <dbReference type="Proteomes" id="UP000829291"/>
    </source>
</evidence>
<dbReference type="AlphaFoldDB" id="A0A6J0C6A5"/>
<evidence type="ECO:0000256" key="4">
    <source>
        <dbReference type="SAM" id="SignalP"/>
    </source>
</evidence>
<evidence type="ECO:0000259" key="5">
    <source>
        <dbReference type="SMART" id="SM00198"/>
    </source>
</evidence>
<dbReference type="PRINTS" id="PR00837">
    <property type="entry name" value="V5TPXLIKE"/>
</dbReference>
<keyword evidence="4" id="KW-0732">Signal</keyword>
<dbReference type="InterPro" id="IPR002413">
    <property type="entry name" value="V5_allergen-like"/>
</dbReference>
<evidence type="ECO:0000256" key="2">
    <source>
        <dbReference type="ARBA" id="ARBA00022525"/>
    </source>
</evidence>
<dbReference type="OrthoDB" id="43654at2759"/>
<dbReference type="InParanoid" id="A0A6J0C6A5"/>
<protein>
    <submittedName>
        <fullName evidence="7">Venom allergen 5</fullName>
    </submittedName>
</protein>
<reference evidence="7" key="1">
    <citation type="submission" date="2025-08" db="UniProtKB">
        <authorList>
            <consortium name="RefSeq"/>
        </authorList>
    </citation>
    <scope>IDENTIFICATION</scope>
    <source>
        <tissue evidence="7">Thorax and Abdomen</tissue>
    </source>
</reference>
<dbReference type="InterPro" id="IPR018244">
    <property type="entry name" value="Allrgn_V5/Tpx1_CS"/>
</dbReference>
<dbReference type="SUPFAM" id="SSF55797">
    <property type="entry name" value="PR-1-like"/>
    <property type="match status" value="1"/>
</dbReference>
<accession>A0A6J0C6A5</accession>
<feature type="signal peptide" evidence="4">
    <location>
        <begin position="1"/>
        <end position="22"/>
    </location>
</feature>
<dbReference type="Pfam" id="PF00188">
    <property type="entry name" value="CAP"/>
    <property type="match status" value="1"/>
</dbReference>
<feature type="chain" id="PRO_5026961117" evidence="4">
    <location>
        <begin position="23"/>
        <end position="236"/>
    </location>
</feature>
<organism evidence="7">
    <name type="scientific">Neodiprion lecontei</name>
    <name type="common">Redheaded pine sawfly</name>
    <dbReference type="NCBI Taxonomy" id="441921"/>
    <lineage>
        <taxon>Eukaryota</taxon>
        <taxon>Metazoa</taxon>
        <taxon>Ecdysozoa</taxon>
        <taxon>Arthropoda</taxon>
        <taxon>Hexapoda</taxon>
        <taxon>Insecta</taxon>
        <taxon>Pterygota</taxon>
        <taxon>Neoptera</taxon>
        <taxon>Endopterygota</taxon>
        <taxon>Hymenoptera</taxon>
        <taxon>Tenthredinoidea</taxon>
        <taxon>Diprionidae</taxon>
        <taxon>Diprioninae</taxon>
        <taxon>Neodiprion</taxon>
    </lineage>
</organism>
<name>A0A6J0C6A5_NEOLC</name>
<dbReference type="GO" id="GO:0005576">
    <property type="term" value="C:extracellular region"/>
    <property type="evidence" value="ECO:0007669"/>
    <property type="project" value="UniProtKB-SubCell"/>
</dbReference>
<dbReference type="PROSITE" id="PS01009">
    <property type="entry name" value="CRISP_1"/>
    <property type="match status" value="1"/>
</dbReference>
<dbReference type="FunCoup" id="A0A6J0C6A5">
    <property type="interactions" value="14"/>
</dbReference>
<dbReference type="InterPro" id="IPR001283">
    <property type="entry name" value="CRISP-related"/>
</dbReference>
<evidence type="ECO:0000256" key="1">
    <source>
        <dbReference type="ARBA" id="ARBA00004613"/>
    </source>
</evidence>
<keyword evidence="3" id="KW-1015">Disulfide bond</keyword>
<dbReference type="InterPro" id="IPR014044">
    <property type="entry name" value="CAP_dom"/>
</dbReference>
<keyword evidence="2" id="KW-0964">Secreted</keyword>
<evidence type="ECO:0000256" key="3">
    <source>
        <dbReference type="ARBA" id="ARBA00023157"/>
    </source>
</evidence>
<dbReference type="Gene3D" id="3.40.33.10">
    <property type="entry name" value="CAP"/>
    <property type="match status" value="1"/>
</dbReference>
<evidence type="ECO:0000313" key="7">
    <source>
        <dbReference type="RefSeq" id="XP_015522113.1"/>
    </source>
</evidence>
<comment type="subcellular location">
    <subcellularLocation>
        <location evidence="1">Secreted</location>
    </subcellularLocation>
</comment>
<feature type="domain" description="SCP" evidence="5">
    <location>
        <begin position="39"/>
        <end position="194"/>
    </location>
</feature>
<dbReference type="Proteomes" id="UP000829291">
    <property type="component" value="Chromosome 1"/>
</dbReference>
<sequence length="236" mass="26528">MDAAIWNVILLVAVFCIFGTQAGGCSGFKMLRKGELSCTEKKIIVDEHNRLRSAIAMGTVSGQPAASNMMEMVWDDELAYLAQRWANLCNEYHDSDRTVGRFTIGQNLALSWTTRNPSSSFDADPDFVHQINNWFNEVRRYNPNSINSGTGHFTQVIWGNTYAVGCGYSYYWDPRRGYTKNYVCNYGPSGNVLGYQPYRTGKPSCANYGMNWSRLYSGLCSKGFYHPLGAHCTTYG</sequence>
<proteinExistence type="predicted"/>